<evidence type="ECO:0000256" key="5">
    <source>
        <dbReference type="ARBA" id="ARBA00023175"/>
    </source>
</evidence>
<keyword evidence="1 7" id="KW-0493">Microtubule</keyword>
<keyword evidence="2 6" id="KW-0547">Nucleotide-binding</keyword>
<dbReference type="PROSITE" id="PS50067">
    <property type="entry name" value="KINESIN_MOTOR_2"/>
    <property type="match status" value="1"/>
</dbReference>
<evidence type="ECO:0000256" key="6">
    <source>
        <dbReference type="PROSITE-ProRule" id="PRU00283"/>
    </source>
</evidence>
<dbReference type="Proteomes" id="UP001642464">
    <property type="component" value="Unassembled WGS sequence"/>
</dbReference>
<feature type="binding site" evidence="6">
    <location>
        <begin position="92"/>
        <end position="99"/>
    </location>
    <ligand>
        <name>ATP</name>
        <dbReference type="ChEBI" id="CHEBI:30616"/>
    </ligand>
</feature>
<proteinExistence type="inferred from homology"/>
<evidence type="ECO:0000256" key="8">
    <source>
        <dbReference type="SAM" id="MobiDB-lite"/>
    </source>
</evidence>
<feature type="region of interest" description="Disordered" evidence="8">
    <location>
        <begin position="380"/>
        <end position="407"/>
    </location>
</feature>
<dbReference type="CDD" id="cd01369">
    <property type="entry name" value="KISc_KHC_KIF5"/>
    <property type="match status" value="1"/>
</dbReference>
<dbReference type="SUPFAM" id="SSF52540">
    <property type="entry name" value="P-loop containing nucleoside triphosphate hydrolases"/>
    <property type="match status" value="1"/>
</dbReference>
<evidence type="ECO:0000256" key="2">
    <source>
        <dbReference type="ARBA" id="ARBA00022741"/>
    </source>
</evidence>
<dbReference type="Pfam" id="PF00225">
    <property type="entry name" value="Kinesin"/>
    <property type="match status" value="1"/>
</dbReference>
<name>A0ABP0HIN5_9DINO</name>
<dbReference type="PANTHER" id="PTHR47968">
    <property type="entry name" value="CENTROMERE PROTEIN E"/>
    <property type="match status" value="1"/>
</dbReference>
<evidence type="ECO:0000256" key="4">
    <source>
        <dbReference type="ARBA" id="ARBA00023054"/>
    </source>
</evidence>
<dbReference type="InterPro" id="IPR019821">
    <property type="entry name" value="Kinesin_motor_CS"/>
</dbReference>
<dbReference type="InterPro" id="IPR027640">
    <property type="entry name" value="Kinesin-like_fam"/>
</dbReference>
<dbReference type="InterPro" id="IPR036961">
    <property type="entry name" value="Kinesin_motor_dom_sf"/>
</dbReference>
<dbReference type="EMBL" id="CAXAMM010001025">
    <property type="protein sequence ID" value="CAK8990076.1"/>
    <property type="molecule type" value="Genomic_DNA"/>
</dbReference>
<evidence type="ECO:0000313" key="11">
    <source>
        <dbReference type="Proteomes" id="UP001642464"/>
    </source>
</evidence>
<evidence type="ECO:0000256" key="3">
    <source>
        <dbReference type="ARBA" id="ARBA00022840"/>
    </source>
</evidence>
<feature type="domain" description="Kinesin motor" evidence="9">
    <location>
        <begin position="12"/>
        <end position="334"/>
    </location>
</feature>
<sequence>MAFDGQDPHEESIKVCCRFRPQNQLEKDQSGKICITLGDDITSVYVPNIDSSFVFDRVFGSEASQKEVYDYAAKPIINGVLRGFNGTVFAYGQTASGKTHTMEGPDIEDEVQMGVIPRMVWSIFDGIDHAADYIEFVVKVAIVEIYNERIRDLLDPKKDNLKIHEDKARGVFIGGVTETYVGSEQEIFDIMKTGKYNRAVAETNLNEHSSRSHLIFMLTIEQKNLHDRSLKVGKLHLVDLAGSEKVGKTGATGDRLDEAKNINRSLSALGNVINALTDRKSTHVPYRDSKLSRVLQESLGGNAKTSLIITCSPSYYNEQETISTLRFGQRAKMIKNVVKVNHERSVEELKMLLQRRDQALGDLRGRVSLLEQLLRSNGIPVPEEHTTSSSLTRQASAPPAPVDEAEKTEYEDQLQDFVAFVLAALADILET</sequence>
<accession>A0ABP0HIN5</accession>
<evidence type="ECO:0000256" key="7">
    <source>
        <dbReference type="RuleBase" id="RU000394"/>
    </source>
</evidence>
<keyword evidence="4" id="KW-0175">Coiled coil</keyword>
<evidence type="ECO:0000256" key="1">
    <source>
        <dbReference type="ARBA" id="ARBA00022701"/>
    </source>
</evidence>
<dbReference type="InterPro" id="IPR027417">
    <property type="entry name" value="P-loop_NTPase"/>
</dbReference>
<dbReference type="PRINTS" id="PR00380">
    <property type="entry name" value="KINESINHEAVY"/>
</dbReference>
<reference evidence="10 11" key="1">
    <citation type="submission" date="2024-02" db="EMBL/GenBank/DDBJ databases">
        <authorList>
            <person name="Chen Y."/>
            <person name="Shah S."/>
            <person name="Dougan E. K."/>
            <person name="Thang M."/>
            <person name="Chan C."/>
        </authorList>
    </citation>
    <scope>NUCLEOTIDE SEQUENCE [LARGE SCALE GENOMIC DNA]</scope>
</reference>
<evidence type="ECO:0000259" key="9">
    <source>
        <dbReference type="PROSITE" id="PS50067"/>
    </source>
</evidence>
<keyword evidence="3 6" id="KW-0067">ATP-binding</keyword>
<dbReference type="PROSITE" id="PS00411">
    <property type="entry name" value="KINESIN_MOTOR_1"/>
    <property type="match status" value="1"/>
</dbReference>
<comment type="similarity">
    <text evidence="6 7">Belongs to the TRAFAC class myosin-kinesin ATPase superfamily. Kinesin family.</text>
</comment>
<protein>
    <recommendedName>
        <fullName evidence="7">Kinesin-like protein</fullName>
    </recommendedName>
</protein>
<evidence type="ECO:0000313" key="10">
    <source>
        <dbReference type="EMBL" id="CAK8990076.1"/>
    </source>
</evidence>
<dbReference type="InterPro" id="IPR001752">
    <property type="entry name" value="Kinesin_motor_dom"/>
</dbReference>
<dbReference type="PANTHER" id="PTHR47968:SF36">
    <property type="entry name" value="KINESIN HEAVY CHAIN ISOFORM X1"/>
    <property type="match status" value="1"/>
</dbReference>
<keyword evidence="5 6" id="KW-0505">Motor protein</keyword>
<comment type="caution">
    <text evidence="10">The sequence shown here is derived from an EMBL/GenBank/DDBJ whole genome shotgun (WGS) entry which is preliminary data.</text>
</comment>
<gene>
    <name evidence="10" type="ORF">SCF082_LOCUS2086</name>
</gene>
<dbReference type="Gene3D" id="3.40.850.10">
    <property type="entry name" value="Kinesin motor domain"/>
    <property type="match status" value="1"/>
</dbReference>
<keyword evidence="11" id="KW-1185">Reference proteome</keyword>
<dbReference type="SMART" id="SM00129">
    <property type="entry name" value="KISc"/>
    <property type="match status" value="1"/>
</dbReference>
<organism evidence="10 11">
    <name type="scientific">Durusdinium trenchii</name>
    <dbReference type="NCBI Taxonomy" id="1381693"/>
    <lineage>
        <taxon>Eukaryota</taxon>
        <taxon>Sar</taxon>
        <taxon>Alveolata</taxon>
        <taxon>Dinophyceae</taxon>
        <taxon>Suessiales</taxon>
        <taxon>Symbiodiniaceae</taxon>
        <taxon>Durusdinium</taxon>
    </lineage>
</organism>